<dbReference type="Pfam" id="PF01137">
    <property type="entry name" value="RTC"/>
    <property type="match status" value="1"/>
</dbReference>
<keyword evidence="3 5" id="KW-0547">Nucleotide-binding</keyword>
<dbReference type="EC" id="6.5.1.4" evidence="5 6"/>
<feature type="binding site" evidence="5">
    <location>
        <begin position="290"/>
        <end position="294"/>
    </location>
    <ligand>
        <name>ATP</name>
        <dbReference type="ChEBI" id="CHEBI:30616"/>
    </ligand>
</feature>
<keyword evidence="2 5" id="KW-0436">Ligase</keyword>
<dbReference type="InterPro" id="IPR013792">
    <property type="entry name" value="RNA3'P_cycl/enolpyr_Trfase_a/b"/>
</dbReference>
<dbReference type="SUPFAM" id="SSF55205">
    <property type="entry name" value="EPT/RTPC-like"/>
    <property type="match status" value="2"/>
</dbReference>
<dbReference type="InterPro" id="IPR017770">
    <property type="entry name" value="RNA3'_term_phos_cyc_type_1"/>
</dbReference>
<dbReference type="GO" id="GO:0006396">
    <property type="term" value="P:RNA processing"/>
    <property type="evidence" value="ECO:0007669"/>
    <property type="project" value="UniProtKB-UniRule"/>
</dbReference>
<comment type="similarity">
    <text evidence="1 5">Belongs to the RNA 3'-terminal cyclase family. Type 1 subfamily.</text>
</comment>
<accession>A0A0S7WJ52</accession>
<dbReference type="PANTHER" id="PTHR11096:SF0">
    <property type="entry name" value="RNA 3'-TERMINAL PHOSPHATE CYCLASE"/>
    <property type="match status" value="1"/>
</dbReference>
<dbReference type="AlphaFoldDB" id="A0A0S7WJ52"/>
<evidence type="ECO:0000256" key="2">
    <source>
        <dbReference type="ARBA" id="ARBA00022598"/>
    </source>
</evidence>
<dbReference type="InterPro" id="IPR000228">
    <property type="entry name" value="RNA3'_term_phos_cyc"/>
</dbReference>
<evidence type="ECO:0000256" key="3">
    <source>
        <dbReference type="ARBA" id="ARBA00022741"/>
    </source>
</evidence>
<protein>
    <recommendedName>
        <fullName evidence="5 6">RNA 3'-terminal phosphate cyclase</fullName>
        <shortName evidence="5">RNA cyclase</shortName>
        <shortName evidence="5">RNA-3'-phosphate cyclase</shortName>
        <ecNumber evidence="5 6">6.5.1.4</ecNumber>
    </recommendedName>
</protein>
<reference evidence="9 10" key="1">
    <citation type="journal article" date="2015" name="Microbiome">
        <title>Genomic resolution of linkages in carbon, nitrogen, and sulfur cycling among widespread estuary sediment bacteria.</title>
        <authorList>
            <person name="Baker B.J."/>
            <person name="Lazar C.S."/>
            <person name="Teske A.P."/>
            <person name="Dick G.J."/>
        </authorList>
    </citation>
    <scope>NUCLEOTIDE SEQUENCE [LARGE SCALE GENOMIC DNA]</scope>
    <source>
        <strain evidence="9">DG_26</strain>
    </source>
</reference>
<feature type="binding site" evidence="5">
    <location>
        <position position="107"/>
    </location>
    <ligand>
        <name>ATP</name>
        <dbReference type="ChEBI" id="CHEBI:30616"/>
    </ligand>
</feature>
<dbReference type="NCBIfam" id="NF003246">
    <property type="entry name" value="PRK04204.1-2"/>
    <property type="match status" value="1"/>
</dbReference>
<dbReference type="PATRIC" id="fig|1703771.3.peg.1015"/>
<dbReference type="NCBIfam" id="TIGR03399">
    <property type="entry name" value="RNA_3prim_cycl"/>
    <property type="match status" value="1"/>
</dbReference>
<organism evidence="9 10">
    <name type="scientific">candidate division TA06 bacterium DG_26</name>
    <dbReference type="NCBI Taxonomy" id="1703771"/>
    <lineage>
        <taxon>Bacteria</taxon>
        <taxon>Bacteria division TA06</taxon>
    </lineage>
</organism>
<feature type="domain" description="RNA 3'-terminal phosphate cyclase insert" evidence="8">
    <location>
        <begin position="188"/>
        <end position="278"/>
    </location>
</feature>
<feature type="domain" description="RNA 3'-terminal phosphate cyclase" evidence="7">
    <location>
        <begin position="11"/>
        <end position="334"/>
    </location>
</feature>
<comment type="catalytic activity">
    <reaction evidence="4 5">
        <text>a 3'-end 3'-phospho-ribonucleotide-RNA + ATP = a 3'-end 2',3'-cyclophospho-ribonucleotide-RNA + AMP + diphosphate</text>
        <dbReference type="Rhea" id="RHEA:23976"/>
        <dbReference type="Rhea" id="RHEA-COMP:10463"/>
        <dbReference type="Rhea" id="RHEA-COMP:10464"/>
        <dbReference type="ChEBI" id="CHEBI:30616"/>
        <dbReference type="ChEBI" id="CHEBI:33019"/>
        <dbReference type="ChEBI" id="CHEBI:83062"/>
        <dbReference type="ChEBI" id="CHEBI:83064"/>
        <dbReference type="ChEBI" id="CHEBI:456215"/>
        <dbReference type="EC" id="6.5.1.4"/>
    </reaction>
</comment>
<dbReference type="Proteomes" id="UP000051124">
    <property type="component" value="Unassembled WGS sequence"/>
</dbReference>
<keyword evidence="5" id="KW-0963">Cytoplasm</keyword>
<comment type="caution">
    <text evidence="9">The sequence shown here is derived from an EMBL/GenBank/DDBJ whole genome shotgun (WGS) entry which is preliminary data.</text>
</comment>
<dbReference type="PIRSF" id="PIRSF005378">
    <property type="entry name" value="RNA3'_term_phos_cycl_euk"/>
    <property type="match status" value="1"/>
</dbReference>
<keyword evidence="5" id="KW-0067">ATP-binding</keyword>
<comment type="subcellular location">
    <subcellularLocation>
        <location evidence="5">Cytoplasm</location>
    </subcellularLocation>
</comment>
<evidence type="ECO:0000313" key="9">
    <source>
        <dbReference type="EMBL" id="KPJ50202.1"/>
    </source>
</evidence>
<dbReference type="GO" id="GO:0003963">
    <property type="term" value="F:RNA-3'-phosphate cyclase activity"/>
    <property type="evidence" value="ECO:0007669"/>
    <property type="project" value="UniProtKB-UniRule"/>
</dbReference>
<dbReference type="GO" id="GO:0005524">
    <property type="term" value="F:ATP binding"/>
    <property type="evidence" value="ECO:0007669"/>
    <property type="project" value="UniProtKB-KW"/>
</dbReference>
<proteinExistence type="inferred from homology"/>
<dbReference type="Gene3D" id="3.65.10.20">
    <property type="entry name" value="RNA 3'-terminal phosphate cyclase domain"/>
    <property type="match status" value="1"/>
</dbReference>
<feature type="active site" description="Tele-AMP-histidine intermediate" evidence="5">
    <location>
        <position position="316"/>
    </location>
</feature>
<dbReference type="SUPFAM" id="SSF52913">
    <property type="entry name" value="RNA 3'-terminal phosphate cyclase, RPTC, insert domain"/>
    <property type="match status" value="1"/>
</dbReference>
<evidence type="ECO:0000256" key="6">
    <source>
        <dbReference type="NCBIfam" id="TIGR03399"/>
    </source>
</evidence>
<dbReference type="HAMAP" id="MF_00200">
    <property type="entry name" value="RTC"/>
    <property type="match status" value="1"/>
</dbReference>
<dbReference type="InterPro" id="IPR036553">
    <property type="entry name" value="RPTC_insert"/>
</dbReference>
<sequence>MEPLVHIDGSYGEGGGQILRTSLTLSALLQIPFEAHSIRAGRKNPGLMAQHLTSVRATAKASQARVDGDQFRSTKLRFEPHGVVSGRYGFDVALERGSAGSVGLIFQTIVPVLLYGDSLSEVEIEGGTHVPFSPPYHYIAEVFVPTLKKMGVHVKASIDRWGFYPLGGGKIVVNVEPAPEVLPLWVSERGSLRRVSGISAVANLPASIAERQRERAMSRLRERGVQGDIGIVNAPSPGAGSFLFLLAEYEHAVSGFSSLGARGKPAERVADEAVEEFLVHNERNAVFDKHLADQLIVYCALANGESRFTTSEVSNHLLTNKWVVEQFLPAKISVNGTLGQWGEIQIFGGKHGEKV</sequence>
<evidence type="ECO:0000256" key="5">
    <source>
        <dbReference type="HAMAP-Rule" id="MF_00200"/>
    </source>
</evidence>
<comment type="function">
    <text evidence="5">Catalyzes the conversion of 3'-phosphate to a 2',3'-cyclic phosphodiester at the end of RNA. The mechanism of action of the enzyme occurs in 3 steps: (A) adenylation of the enzyme by ATP; (B) transfer of adenylate to an RNA-N3'P to produce RNA-N3'PP5'A; (C) and attack of the adjacent 2'-hydroxyl on the 3'-phosphorus in the diester linkage to produce the cyclic end product. The biological role of this enzyme is unknown but it is likely to function in some aspects of cellular RNA processing.</text>
</comment>
<dbReference type="Gene3D" id="3.30.360.20">
    <property type="entry name" value="RNA 3'-terminal phosphate cyclase, insert domain"/>
    <property type="match status" value="1"/>
</dbReference>
<dbReference type="PANTHER" id="PTHR11096">
    <property type="entry name" value="RNA 3' TERMINAL PHOSPHATE CYCLASE"/>
    <property type="match status" value="1"/>
</dbReference>
<evidence type="ECO:0000256" key="1">
    <source>
        <dbReference type="ARBA" id="ARBA00009206"/>
    </source>
</evidence>
<evidence type="ECO:0000259" key="8">
    <source>
        <dbReference type="Pfam" id="PF05189"/>
    </source>
</evidence>
<evidence type="ECO:0000256" key="4">
    <source>
        <dbReference type="ARBA" id="ARBA00024481"/>
    </source>
</evidence>
<dbReference type="InterPro" id="IPR013791">
    <property type="entry name" value="RNA3'-term_phos_cycl_insert"/>
</dbReference>
<evidence type="ECO:0000259" key="7">
    <source>
        <dbReference type="Pfam" id="PF01137"/>
    </source>
</evidence>
<dbReference type="Pfam" id="PF05189">
    <property type="entry name" value="RTC_insert"/>
    <property type="match status" value="1"/>
</dbReference>
<dbReference type="InterPro" id="IPR023797">
    <property type="entry name" value="RNA3'_phos_cyclase_dom"/>
</dbReference>
<dbReference type="InterPro" id="IPR037136">
    <property type="entry name" value="RNA3'_phos_cyclase_dom_sf"/>
</dbReference>
<name>A0A0S7WJ52_UNCT6</name>
<evidence type="ECO:0000313" key="10">
    <source>
        <dbReference type="Proteomes" id="UP000051124"/>
    </source>
</evidence>
<dbReference type="GO" id="GO:0005737">
    <property type="term" value="C:cytoplasm"/>
    <property type="evidence" value="ECO:0007669"/>
    <property type="project" value="UniProtKB-SubCell"/>
</dbReference>
<dbReference type="EMBL" id="LIZT01000028">
    <property type="protein sequence ID" value="KPJ50202.1"/>
    <property type="molecule type" value="Genomic_DNA"/>
</dbReference>
<gene>
    <name evidence="5" type="primary">rtcA</name>
    <name evidence="9" type="ORF">AMJ40_03530</name>
</gene>